<evidence type="ECO:0000313" key="1">
    <source>
        <dbReference type="EMBL" id="MBB4633028.1"/>
    </source>
</evidence>
<organism evidence="1 2">
    <name type="scientific">Sphingosinicella soli</name>
    <dbReference type="NCBI Taxonomy" id="333708"/>
    <lineage>
        <taxon>Bacteria</taxon>
        <taxon>Pseudomonadati</taxon>
        <taxon>Pseudomonadota</taxon>
        <taxon>Alphaproteobacteria</taxon>
        <taxon>Sphingomonadales</taxon>
        <taxon>Sphingosinicellaceae</taxon>
        <taxon>Sphingosinicella</taxon>
    </lineage>
</organism>
<dbReference type="SUPFAM" id="SSF55961">
    <property type="entry name" value="Bet v1-like"/>
    <property type="match status" value="1"/>
</dbReference>
<keyword evidence="2" id="KW-1185">Reference proteome</keyword>
<dbReference type="Pfam" id="PF10604">
    <property type="entry name" value="Polyketide_cyc2"/>
    <property type="match status" value="1"/>
</dbReference>
<dbReference type="InterPro" id="IPR019587">
    <property type="entry name" value="Polyketide_cyclase/dehydratase"/>
</dbReference>
<comment type="caution">
    <text evidence="1">The sequence shown here is derived from an EMBL/GenBank/DDBJ whole genome shotgun (WGS) entry which is preliminary data.</text>
</comment>
<dbReference type="PANTHER" id="PTHR39332">
    <property type="entry name" value="BLL4707 PROTEIN"/>
    <property type="match status" value="1"/>
</dbReference>
<dbReference type="Gene3D" id="3.30.530.20">
    <property type="match status" value="1"/>
</dbReference>
<dbReference type="CDD" id="cd07821">
    <property type="entry name" value="PYR_PYL_RCAR_like"/>
    <property type="match status" value="1"/>
</dbReference>
<protein>
    <submittedName>
        <fullName evidence="1">Carbon monoxide dehydrogenase subunit G</fullName>
    </submittedName>
</protein>
<dbReference type="Proteomes" id="UP000566324">
    <property type="component" value="Unassembled WGS sequence"/>
</dbReference>
<name>A0A7W7B2Y9_9SPHN</name>
<dbReference type="InterPro" id="IPR023393">
    <property type="entry name" value="START-like_dom_sf"/>
</dbReference>
<dbReference type="PANTHER" id="PTHR39332:SF7">
    <property type="entry name" value="SRPBCC FAMILY PROTEIN"/>
    <property type="match status" value="1"/>
</dbReference>
<dbReference type="EMBL" id="JACHNZ010000032">
    <property type="protein sequence ID" value="MBB4633028.1"/>
    <property type="molecule type" value="Genomic_DNA"/>
</dbReference>
<dbReference type="AlphaFoldDB" id="A0A7W7B2Y9"/>
<dbReference type="RefSeq" id="WP_184070259.1">
    <property type="nucleotide sequence ID" value="NZ_JACHNZ010000032.1"/>
</dbReference>
<accession>A0A7W7B2Y9</accession>
<proteinExistence type="predicted"/>
<evidence type="ECO:0000313" key="2">
    <source>
        <dbReference type="Proteomes" id="UP000566324"/>
    </source>
</evidence>
<gene>
    <name evidence="1" type="ORF">GGQ98_002657</name>
</gene>
<reference evidence="1 2" key="1">
    <citation type="submission" date="2020-08" db="EMBL/GenBank/DDBJ databases">
        <title>Genomic Encyclopedia of Type Strains, Phase IV (KMG-IV): sequencing the most valuable type-strain genomes for metagenomic binning, comparative biology and taxonomic classification.</title>
        <authorList>
            <person name="Goeker M."/>
        </authorList>
    </citation>
    <scope>NUCLEOTIDE SEQUENCE [LARGE SCALE GENOMIC DNA]</scope>
    <source>
        <strain evidence="1 2">DSM 17328</strain>
    </source>
</reference>
<sequence>MTGGHSIACSGKVRVAADADTVWGLIGDLRSMAIMEGVVERLEVDGDGEGAIRRLFLPGGAVVTEAIVRYNRAARSYTYRIIARGPLPFDNYVGTASVTPDGDACVLTWEARADPLIEPADVRAAIQANIDHVLRVVSARFAPGA</sequence>